<evidence type="ECO:0000256" key="3">
    <source>
        <dbReference type="ARBA" id="ARBA00022618"/>
    </source>
</evidence>
<keyword evidence="6 10" id="KW-0133">Cell shape</keyword>
<feature type="domain" description="Mur ligase C-terminal" evidence="13">
    <location>
        <begin position="322"/>
        <end position="430"/>
    </location>
</feature>
<comment type="subcellular location">
    <subcellularLocation>
        <location evidence="10 11">Cytoplasm</location>
    </subcellularLocation>
</comment>
<protein>
    <recommendedName>
        <fullName evidence="10 11">UDP-N-acetylmuramoyl-tripeptide--D-alanyl-D-alanine ligase</fullName>
        <ecNumber evidence="10 11">6.3.2.10</ecNumber>
    </recommendedName>
    <alternativeName>
        <fullName evidence="10">D-alanyl-D-alanine-adding enzyme</fullName>
    </alternativeName>
</protein>
<keyword evidence="7 10" id="KW-0573">Peptidoglycan synthesis</keyword>
<evidence type="ECO:0000256" key="10">
    <source>
        <dbReference type="HAMAP-Rule" id="MF_02019"/>
    </source>
</evidence>
<dbReference type="InterPro" id="IPR013221">
    <property type="entry name" value="Mur_ligase_cen"/>
</dbReference>
<evidence type="ECO:0000256" key="6">
    <source>
        <dbReference type="ARBA" id="ARBA00022960"/>
    </source>
</evidence>
<evidence type="ECO:0000256" key="1">
    <source>
        <dbReference type="ARBA" id="ARBA00022490"/>
    </source>
</evidence>
<comment type="catalytic activity">
    <reaction evidence="10 11">
        <text>D-alanyl-D-alanine + UDP-N-acetyl-alpha-D-muramoyl-L-alanyl-gamma-D-glutamyl-meso-2,6-diaminopimelate + ATP = UDP-N-acetyl-alpha-D-muramoyl-L-alanyl-gamma-D-glutamyl-meso-2,6-diaminopimeloyl-D-alanyl-D-alanine + ADP + phosphate + H(+)</text>
        <dbReference type="Rhea" id="RHEA:28374"/>
        <dbReference type="ChEBI" id="CHEBI:15378"/>
        <dbReference type="ChEBI" id="CHEBI:30616"/>
        <dbReference type="ChEBI" id="CHEBI:43474"/>
        <dbReference type="ChEBI" id="CHEBI:57822"/>
        <dbReference type="ChEBI" id="CHEBI:61386"/>
        <dbReference type="ChEBI" id="CHEBI:83905"/>
        <dbReference type="ChEBI" id="CHEBI:456216"/>
        <dbReference type="EC" id="6.3.2.10"/>
    </reaction>
</comment>
<dbReference type="EC" id="6.3.2.10" evidence="10 11"/>
<evidence type="ECO:0000259" key="12">
    <source>
        <dbReference type="Pfam" id="PF01225"/>
    </source>
</evidence>
<evidence type="ECO:0000313" key="16">
    <source>
        <dbReference type="Proteomes" id="UP000192408"/>
    </source>
</evidence>
<gene>
    <name evidence="10" type="primary">murF</name>
    <name evidence="15" type="ORF">SAMN05660772_01191</name>
</gene>
<dbReference type="Gene3D" id="3.90.190.20">
    <property type="entry name" value="Mur ligase, C-terminal domain"/>
    <property type="match status" value="1"/>
</dbReference>
<keyword evidence="5 10" id="KW-0067">ATP-binding</keyword>
<dbReference type="NCBIfam" id="TIGR01143">
    <property type="entry name" value="murF"/>
    <property type="match status" value="1"/>
</dbReference>
<dbReference type="GO" id="GO:0047480">
    <property type="term" value="F:UDP-N-acetylmuramoyl-tripeptide-D-alanyl-D-alanine ligase activity"/>
    <property type="evidence" value="ECO:0007669"/>
    <property type="project" value="UniProtKB-UniRule"/>
</dbReference>
<dbReference type="InterPro" id="IPR036615">
    <property type="entry name" value="Mur_ligase_C_dom_sf"/>
</dbReference>
<dbReference type="Proteomes" id="UP000192408">
    <property type="component" value="Unassembled WGS sequence"/>
</dbReference>
<keyword evidence="1 10" id="KW-0963">Cytoplasm</keyword>
<organism evidence="15 16">
    <name type="scientific">Pasteurella testudinis DSM 23072</name>
    <dbReference type="NCBI Taxonomy" id="1122938"/>
    <lineage>
        <taxon>Bacteria</taxon>
        <taxon>Pseudomonadati</taxon>
        <taxon>Pseudomonadota</taxon>
        <taxon>Gammaproteobacteria</taxon>
        <taxon>Pasteurellales</taxon>
        <taxon>Pasteurellaceae</taxon>
        <taxon>Pasteurella</taxon>
    </lineage>
</organism>
<comment type="similarity">
    <text evidence="10">Belongs to the MurCDEF family. MurF subfamily.</text>
</comment>
<dbReference type="InterPro" id="IPR005863">
    <property type="entry name" value="UDP-N-AcMur_synth"/>
</dbReference>
<keyword evidence="2 10" id="KW-0436">Ligase</keyword>
<evidence type="ECO:0000256" key="9">
    <source>
        <dbReference type="ARBA" id="ARBA00023316"/>
    </source>
</evidence>
<dbReference type="InterPro" id="IPR036565">
    <property type="entry name" value="Mur-like_cat_sf"/>
</dbReference>
<dbReference type="InterPro" id="IPR000713">
    <property type="entry name" value="Mur_ligase_N"/>
</dbReference>
<evidence type="ECO:0000256" key="2">
    <source>
        <dbReference type="ARBA" id="ARBA00022598"/>
    </source>
</evidence>
<dbReference type="Pfam" id="PF01225">
    <property type="entry name" value="Mur_ligase"/>
    <property type="match status" value="1"/>
</dbReference>
<keyword evidence="16" id="KW-1185">Reference proteome</keyword>
<dbReference type="Pfam" id="PF02875">
    <property type="entry name" value="Mur_ligase_C"/>
    <property type="match status" value="1"/>
</dbReference>
<keyword evidence="3 10" id="KW-0132">Cell division</keyword>
<dbReference type="SUPFAM" id="SSF53244">
    <property type="entry name" value="MurD-like peptide ligases, peptide-binding domain"/>
    <property type="match status" value="1"/>
</dbReference>
<sequence>MMNLNLARVAEILSAELINADAEPSAVEVSQITTDTRKAGENALFFALKGTNFDAHDYLAQAIEQGAAALVVEKADHVLDVPQLRVSDTRLALGQLAKWLKAELAPKTVAMTGSSGKTTVKEMTAAILAQCGEVLFTQGNFNNDIGVPLTLLRLEPQHQFAVIELGANHAGEIAYTTALVQPDVALVNNVASAHLEGFGSLEGVAQAKGEIYRGLVHSGCAVINLDCHYLDDYWRQEIGNHRTYSFSISQPEADFYAVDIRLHEQGADFALCTPQGNTSISLPYLGMHNVSNALAATALSMLAGADLAQVKCGLEQKQAVKGRLYPIQIKPNLLFLDDTYNANVDSMQSAAAVLKNYRGFRILVVGDMAELGENSQLCHQQVAEFVRQAELDLVVSFGVQSEVISRLSQGKHFGDKADLVLFLQRQIQQQSNENKNIVLLAKGSRSMQMETVIDSLKDKLC</sequence>
<name>A0A1W1V4Y9_9PAST</name>
<dbReference type="GO" id="GO:0071555">
    <property type="term" value="P:cell wall organization"/>
    <property type="evidence" value="ECO:0007669"/>
    <property type="project" value="UniProtKB-KW"/>
</dbReference>
<evidence type="ECO:0000256" key="7">
    <source>
        <dbReference type="ARBA" id="ARBA00022984"/>
    </source>
</evidence>
<comment type="pathway">
    <text evidence="10 11">Cell wall biogenesis; peptidoglycan biosynthesis.</text>
</comment>
<dbReference type="GO" id="GO:0005524">
    <property type="term" value="F:ATP binding"/>
    <property type="evidence" value="ECO:0007669"/>
    <property type="project" value="UniProtKB-UniRule"/>
</dbReference>
<dbReference type="GO" id="GO:0008360">
    <property type="term" value="P:regulation of cell shape"/>
    <property type="evidence" value="ECO:0007669"/>
    <property type="project" value="UniProtKB-KW"/>
</dbReference>
<dbReference type="GO" id="GO:0009252">
    <property type="term" value="P:peptidoglycan biosynthetic process"/>
    <property type="evidence" value="ECO:0007669"/>
    <property type="project" value="UniProtKB-UniRule"/>
</dbReference>
<feature type="binding site" evidence="10">
    <location>
        <begin position="113"/>
        <end position="119"/>
    </location>
    <ligand>
        <name>ATP</name>
        <dbReference type="ChEBI" id="CHEBI:30616"/>
    </ligand>
</feature>
<dbReference type="Gene3D" id="3.40.1390.10">
    <property type="entry name" value="MurE/MurF, N-terminal domain"/>
    <property type="match status" value="1"/>
</dbReference>
<dbReference type="GO" id="GO:0051301">
    <property type="term" value="P:cell division"/>
    <property type="evidence" value="ECO:0007669"/>
    <property type="project" value="UniProtKB-KW"/>
</dbReference>
<dbReference type="SUPFAM" id="SSF63418">
    <property type="entry name" value="MurE/MurF N-terminal domain"/>
    <property type="match status" value="1"/>
</dbReference>
<dbReference type="PANTHER" id="PTHR43024">
    <property type="entry name" value="UDP-N-ACETYLMURAMOYL-TRIPEPTIDE--D-ALANYL-D-ALANINE LIGASE"/>
    <property type="match status" value="1"/>
</dbReference>
<keyword evidence="9 10" id="KW-0961">Cell wall biogenesis/degradation</keyword>
<proteinExistence type="inferred from homology"/>
<reference evidence="16" key="1">
    <citation type="submission" date="2017-04" db="EMBL/GenBank/DDBJ databases">
        <authorList>
            <person name="Varghese N."/>
            <person name="Submissions S."/>
        </authorList>
    </citation>
    <scope>NUCLEOTIDE SEQUENCE [LARGE SCALE GENOMIC DNA]</scope>
    <source>
        <strain evidence="16">DSM 23072</strain>
    </source>
</reference>
<dbReference type="PANTHER" id="PTHR43024:SF1">
    <property type="entry name" value="UDP-N-ACETYLMURAMOYL-TRIPEPTIDE--D-ALANYL-D-ALANINE LIGASE"/>
    <property type="match status" value="1"/>
</dbReference>
<evidence type="ECO:0000256" key="8">
    <source>
        <dbReference type="ARBA" id="ARBA00023306"/>
    </source>
</evidence>
<keyword evidence="8 10" id="KW-0131">Cell cycle</keyword>
<dbReference type="GO" id="GO:0008766">
    <property type="term" value="F:UDP-N-acetylmuramoylalanyl-D-glutamyl-2,6-diaminopimelate-D-alanyl-D-alanine ligase activity"/>
    <property type="evidence" value="ECO:0007669"/>
    <property type="project" value="RHEA"/>
</dbReference>
<feature type="domain" description="Mur ligase central" evidence="14">
    <location>
        <begin position="112"/>
        <end position="299"/>
    </location>
</feature>
<dbReference type="Gene3D" id="3.40.1190.10">
    <property type="entry name" value="Mur-like, catalytic domain"/>
    <property type="match status" value="1"/>
</dbReference>
<dbReference type="SUPFAM" id="SSF53623">
    <property type="entry name" value="MurD-like peptide ligases, catalytic domain"/>
    <property type="match status" value="1"/>
</dbReference>
<dbReference type="GO" id="GO:0005737">
    <property type="term" value="C:cytoplasm"/>
    <property type="evidence" value="ECO:0007669"/>
    <property type="project" value="UniProtKB-SubCell"/>
</dbReference>
<dbReference type="HAMAP" id="MF_02019">
    <property type="entry name" value="MurF"/>
    <property type="match status" value="1"/>
</dbReference>
<evidence type="ECO:0000256" key="5">
    <source>
        <dbReference type="ARBA" id="ARBA00022840"/>
    </source>
</evidence>
<evidence type="ECO:0000259" key="13">
    <source>
        <dbReference type="Pfam" id="PF02875"/>
    </source>
</evidence>
<evidence type="ECO:0000256" key="4">
    <source>
        <dbReference type="ARBA" id="ARBA00022741"/>
    </source>
</evidence>
<dbReference type="EMBL" id="FWWV01000046">
    <property type="protein sequence ID" value="SMB88388.1"/>
    <property type="molecule type" value="Genomic_DNA"/>
</dbReference>
<dbReference type="InterPro" id="IPR051046">
    <property type="entry name" value="MurCDEF_CellWall_CoF430Synth"/>
</dbReference>
<evidence type="ECO:0000256" key="11">
    <source>
        <dbReference type="RuleBase" id="RU004136"/>
    </source>
</evidence>
<dbReference type="Pfam" id="PF08245">
    <property type="entry name" value="Mur_ligase_M"/>
    <property type="match status" value="1"/>
</dbReference>
<dbReference type="AlphaFoldDB" id="A0A1W1V4Y9"/>
<dbReference type="UniPathway" id="UPA00219"/>
<accession>A0A1W1V4Y9</accession>
<evidence type="ECO:0000313" key="15">
    <source>
        <dbReference type="EMBL" id="SMB88388.1"/>
    </source>
</evidence>
<feature type="domain" description="Mur ligase N-terminal catalytic" evidence="12">
    <location>
        <begin position="29"/>
        <end position="98"/>
    </location>
</feature>
<dbReference type="RefSeq" id="WP_084257789.1">
    <property type="nucleotide sequence ID" value="NZ_FWWV01000046.1"/>
</dbReference>
<dbReference type="InterPro" id="IPR004101">
    <property type="entry name" value="Mur_ligase_C"/>
</dbReference>
<keyword evidence="4 10" id="KW-0547">Nucleotide-binding</keyword>
<dbReference type="STRING" id="1122938.SAMN05660772_01191"/>
<comment type="function">
    <text evidence="10 11">Involved in cell wall formation. Catalyzes the final step in the synthesis of UDP-N-acetylmuramoyl-pentapeptide, the precursor of murein.</text>
</comment>
<dbReference type="InterPro" id="IPR035911">
    <property type="entry name" value="MurE/MurF_N"/>
</dbReference>
<evidence type="ECO:0000259" key="14">
    <source>
        <dbReference type="Pfam" id="PF08245"/>
    </source>
</evidence>
<dbReference type="NCBIfam" id="NF008041">
    <property type="entry name" value="PRK10773.1"/>
    <property type="match status" value="1"/>
</dbReference>